<reference evidence="1 2" key="1">
    <citation type="submission" date="2013-12" db="EMBL/GenBank/DDBJ databases">
        <title>Complete genome sequence of Rhizobium etli bv. mimosae IE4771.</title>
        <authorList>
            <person name="Bustos P."/>
            <person name="Santamaria R.I."/>
            <person name="Lozano L."/>
            <person name="Ormeno-Orrillo E."/>
            <person name="Rogel M.A."/>
            <person name="Romero D."/>
            <person name="Cevallos M.A."/>
            <person name="Martinez-Romero E."/>
            <person name="Gonzalez V."/>
        </authorList>
    </citation>
    <scope>NUCLEOTIDE SEQUENCE [LARGE SCALE GENOMIC DNA]</scope>
    <source>
        <strain evidence="1 2">IE4771</strain>
        <plasmid evidence="2">Plasmid pRetIE4771b</plasmid>
    </source>
</reference>
<accession>A0A060I4Q7</accession>
<evidence type="ECO:0000313" key="1">
    <source>
        <dbReference type="EMBL" id="AIC30058.1"/>
    </source>
</evidence>
<dbReference type="KEGG" id="rei:IE4771_PB00331"/>
<sequence>MRHVTIQSVSETFSTHPARALSYAIIDIDDEIVIEIHGNDPLKVVSPGVSNIV</sequence>
<evidence type="ECO:0000313" key="2">
    <source>
        <dbReference type="Proteomes" id="UP000027180"/>
    </source>
</evidence>
<gene>
    <name evidence="1" type="ORF">IE4771_PB00331</name>
</gene>
<protein>
    <submittedName>
        <fullName evidence="1">Uncharacterized protein</fullName>
    </submittedName>
</protein>
<keyword evidence="1" id="KW-0614">Plasmid</keyword>
<proteinExistence type="predicted"/>
<dbReference type="AlphaFoldDB" id="A0A060I4Q7"/>
<dbReference type="HOGENOM" id="CLU_3065424_0_0_5"/>
<name>A0A060I4Q7_RHIET</name>
<dbReference type="EMBL" id="CP006988">
    <property type="protein sequence ID" value="AIC30058.1"/>
    <property type="molecule type" value="Genomic_DNA"/>
</dbReference>
<dbReference type="Proteomes" id="UP000027180">
    <property type="component" value="Plasmid pRetIE4771b"/>
</dbReference>
<organism evidence="1 2">
    <name type="scientific">Rhizobium etli bv. mimosae str. IE4771</name>
    <dbReference type="NCBI Taxonomy" id="1432050"/>
    <lineage>
        <taxon>Bacteria</taxon>
        <taxon>Pseudomonadati</taxon>
        <taxon>Pseudomonadota</taxon>
        <taxon>Alphaproteobacteria</taxon>
        <taxon>Hyphomicrobiales</taxon>
        <taxon>Rhizobiaceae</taxon>
        <taxon>Rhizobium/Agrobacterium group</taxon>
        <taxon>Rhizobium</taxon>
    </lineage>
</organism>
<geneLocation type="plasmid" evidence="1 2">
    <name>pRetIE4771b</name>
</geneLocation>